<dbReference type="EMBL" id="GBXM01097196">
    <property type="protein sequence ID" value="JAH11381.1"/>
    <property type="molecule type" value="Transcribed_RNA"/>
</dbReference>
<accession>A0A0E9Q3C2</accession>
<reference evidence="1" key="1">
    <citation type="submission" date="2014-11" db="EMBL/GenBank/DDBJ databases">
        <authorList>
            <person name="Amaro Gonzalez C."/>
        </authorList>
    </citation>
    <scope>NUCLEOTIDE SEQUENCE</scope>
</reference>
<organism evidence="1">
    <name type="scientific">Anguilla anguilla</name>
    <name type="common">European freshwater eel</name>
    <name type="synonym">Muraena anguilla</name>
    <dbReference type="NCBI Taxonomy" id="7936"/>
    <lineage>
        <taxon>Eukaryota</taxon>
        <taxon>Metazoa</taxon>
        <taxon>Chordata</taxon>
        <taxon>Craniata</taxon>
        <taxon>Vertebrata</taxon>
        <taxon>Euteleostomi</taxon>
        <taxon>Actinopterygii</taxon>
        <taxon>Neopterygii</taxon>
        <taxon>Teleostei</taxon>
        <taxon>Anguilliformes</taxon>
        <taxon>Anguillidae</taxon>
        <taxon>Anguilla</taxon>
    </lineage>
</organism>
<name>A0A0E9Q3C2_ANGAN</name>
<dbReference type="AlphaFoldDB" id="A0A0E9Q3C2"/>
<reference evidence="1" key="2">
    <citation type="journal article" date="2015" name="Fish Shellfish Immunol.">
        <title>Early steps in the European eel (Anguilla anguilla)-Vibrio vulnificus interaction in the gills: Role of the RtxA13 toxin.</title>
        <authorList>
            <person name="Callol A."/>
            <person name="Pajuelo D."/>
            <person name="Ebbesson L."/>
            <person name="Teles M."/>
            <person name="MacKenzie S."/>
            <person name="Amaro C."/>
        </authorList>
    </citation>
    <scope>NUCLEOTIDE SEQUENCE</scope>
</reference>
<proteinExistence type="predicted"/>
<sequence>MEVYTLVFVSGRHLLLYNWCYLFCSTVYHRSPHFRCSVPCEVVSGFMGDEVC</sequence>
<protein>
    <submittedName>
        <fullName evidence="1">Uncharacterized protein</fullName>
    </submittedName>
</protein>
<evidence type="ECO:0000313" key="1">
    <source>
        <dbReference type="EMBL" id="JAH11381.1"/>
    </source>
</evidence>